<keyword evidence="1" id="KW-0812">Transmembrane</keyword>
<gene>
    <name evidence="2" type="ORF">SETIT_6G042700v2</name>
</gene>
<feature type="transmembrane region" description="Helical" evidence="1">
    <location>
        <begin position="6"/>
        <end position="26"/>
    </location>
</feature>
<keyword evidence="1" id="KW-0472">Membrane</keyword>
<keyword evidence="1" id="KW-1133">Transmembrane helix</keyword>
<dbReference type="EMBL" id="CM003533">
    <property type="protein sequence ID" value="RCV29807.1"/>
    <property type="molecule type" value="Genomic_DNA"/>
</dbReference>
<name>A0A368RHX9_SETIT</name>
<evidence type="ECO:0000256" key="1">
    <source>
        <dbReference type="SAM" id="Phobius"/>
    </source>
</evidence>
<proteinExistence type="predicted"/>
<evidence type="ECO:0000313" key="2">
    <source>
        <dbReference type="EMBL" id="RCV29807.1"/>
    </source>
</evidence>
<organism evidence="2">
    <name type="scientific">Setaria italica</name>
    <name type="common">Foxtail millet</name>
    <name type="synonym">Panicum italicum</name>
    <dbReference type="NCBI Taxonomy" id="4555"/>
    <lineage>
        <taxon>Eukaryota</taxon>
        <taxon>Viridiplantae</taxon>
        <taxon>Streptophyta</taxon>
        <taxon>Embryophyta</taxon>
        <taxon>Tracheophyta</taxon>
        <taxon>Spermatophyta</taxon>
        <taxon>Magnoliopsida</taxon>
        <taxon>Liliopsida</taxon>
        <taxon>Poales</taxon>
        <taxon>Poaceae</taxon>
        <taxon>PACMAD clade</taxon>
        <taxon>Panicoideae</taxon>
        <taxon>Panicodae</taxon>
        <taxon>Paniceae</taxon>
        <taxon>Cenchrinae</taxon>
        <taxon>Setaria</taxon>
    </lineage>
</organism>
<reference evidence="2" key="1">
    <citation type="journal article" date="2012" name="Nat. Biotechnol.">
        <title>Reference genome sequence of the model plant Setaria.</title>
        <authorList>
            <person name="Bennetzen J.L."/>
            <person name="Schmutz J."/>
            <person name="Wang H."/>
            <person name="Percifield R."/>
            <person name="Hawkins J."/>
            <person name="Pontaroli A.C."/>
            <person name="Estep M."/>
            <person name="Feng L."/>
            <person name="Vaughn J.N."/>
            <person name="Grimwood J."/>
            <person name="Jenkins J."/>
            <person name="Barry K."/>
            <person name="Lindquist E."/>
            <person name="Hellsten U."/>
            <person name="Deshpande S."/>
            <person name="Wang X."/>
            <person name="Wu X."/>
            <person name="Mitros T."/>
            <person name="Triplett J."/>
            <person name="Yang X."/>
            <person name="Ye C.Y."/>
            <person name="Mauro-Herrera M."/>
            <person name="Wang L."/>
            <person name="Li P."/>
            <person name="Sharma M."/>
            <person name="Sharma R."/>
            <person name="Ronald P.C."/>
            <person name="Panaud O."/>
            <person name="Kellogg E.A."/>
            <person name="Brutnell T.P."/>
            <person name="Doust A.N."/>
            <person name="Tuskan G.A."/>
            <person name="Rokhsar D."/>
            <person name="Devos K.M."/>
        </authorList>
    </citation>
    <scope>NUCLEOTIDE SEQUENCE [LARGE SCALE GENOMIC DNA]</scope>
    <source>
        <strain evidence="2">Yugu1</strain>
    </source>
</reference>
<dbReference type="AlphaFoldDB" id="A0A368RHX9"/>
<sequence>MSGGVGLVTIFVLVVFGTGGVLVMPAHCKCRSSRLFDAESMKATTTDSNSTSVDESKIHLVFCIKSLCETPKKGLALCFCCQKSTEPCYNSVAECQAHCPACNPKCQLQSPAADSVMGSRSPNVNAIGKLF</sequence>
<protein>
    <submittedName>
        <fullName evidence="2">Uncharacterized protein</fullName>
    </submittedName>
</protein>
<accession>A0A368RHX9</accession>
<dbReference type="OrthoDB" id="695738at2759"/>
<reference evidence="2" key="2">
    <citation type="submission" date="2015-07" db="EMBL/GenBank/DDBJ databases">
        <authorList>
            <person name="Noorani M."/>
        </authorList>
    </citation>
    <scope>NUCLEOTIDE SEQUENCE</scope>
    <source>
        <strain evidence="2">Yugu1</strain>
    </source>
</reference>